<dbReference type="EMBL" id="MWQY01000008">
    <property type="protein sequence ID" value="ORC35671.1"/>
    <property type="molecule type" value="Genomic_DNA"/>
</dbReference>
<dbReference type="AlphaFoldDB" id="A0A1Y1RYL8"/>
<dbReference type="InterPro" id="IPR038770">
    <property type="entry name" value="Na+/solute_symporter_sf"/>
</dbReference>
<feature type="transmembrane region" description="Helical" evidence="5">
    <location>
        <begin position="119"/>
        <end position="139"/>
    </location>
</feature>
<feature type="transmembrane region" description="Helical" evidence="5">
    <location>
        <begin position="338"/>
        <end position="357"/>
    </location>
</feature>
<evidence type="ECO:0000256" key="3">
    <source>
        <dbReference type="ARBA" id="ARBA00022989"/>
    </source>
</evidence>
<dbReference type="OrthoDB" id="9778229at2"/>
<dbReference type="Proteomes" id="UP000192343">
    <property type="component" value="Unassembled WGS sequence"/>
</dbReference>
<evidence type="ECO:0000256" key="1">
    <source>
        <dbReference type="ARBA" id="ARBA00004141"/>
    </source>
</evidence>
<feature type="transmembrane region" description="Helical" evidence="5">
    <location>
        <begin position="91"/>
        <end position="113"/>
    </location>
</feature>
<dbReference type="GO" id="GO:0015297">
    <property type="term" value="F:antiporter activity"/>
    <property type="evidence" value="ECO:0007669"/>
    <property type="project" value="InterPro"/>
</dbReference>
<organism evidence="7 8">
    <name type="scientific">Marispirochaeta aestuarii</name>
    <dbReference type="NCBI Taxonomy" id="1963862"/>
    <lineage>
        <taxon>Bacteria</taxon>
        <taxon>Pseudomonadati</taxon>
        <taxon>Spirochaetota</taxon>
        <taxon>Spirochaetia</taxon>
        <taxon>Spirochaetales</taxon>
        <taxon>Spirochaetaceae</taxon>
        <taxon>Marispirochaeta</taxon>
    </lineage>
</organism>
<dbReference type="Gene3D" id="1.20.1530.20">
    <property type="match status" value="1"/>
</dbReference>
<feature type="domain" description="Cation/H+ exchanger transmembrane" evidence="6">
    <location>
        <begin position="18"/>
        <end position="386"/>
    </location>
</feature>
<evidence type="ECO:0000256" key="4">
    <source>
        <dbReference type="ARBA" id="ARBA00023136"/>
    </source>
</evidence>
<dbReference type="InterPro" id="IPR006153">
    <property type="entry name" value="Cation/H_exchanger_TM"/>
</dbReference>
<feature type="transmembrane region" description="Helical" evidence="5">
    <location>
        <begin position="151"/>
        <end position="178"/>
    </location>
</feature>
<protein>
    <recommendedName>
        <fullName evidence="6">Cation/H+ exchanger transmembrane domain-containing protein</fullName>
    </recommendedName>
</protein>
<dbReference type="PANTHER" id="PTHR43021">
    <property type="entry name" value="NA(+)/H(+) ANTIPORTER-RELATED"/>
    <property type="match status" value="1"/>
</dbReference>
<keyword evidence="8" id="KW-1185">Reference proteome</keyword>
<dbReference type="Pfam" id="PF00999">
    <property type="entry name" value="Na_H_Exchanger"/>
    <property type="match status" value="1"/>
</dbReference>
<evidence type="ECO:0000256" key="2">
    <source>
        <dbReference type="ARBA" id="ARBA00022692"/>
    </source>
</evidence>
<accession>A0A1Y1RYL8</accession>
<name>A0A1Y1RYL8_9SPIO</name>
<feature type="transmembrane region" description="Helical" evidence="5">
    <location>
        <begin position="34"/>
        <end position="53"/>
    </location>
</feature>
<feature type="transmembrane region" description="Helical" evidence="5">
    <location>
        <begin position="198"/>
        <end position="217"/>
    </location>
</feature>
<feature type="transmembrane region" description="Helical" evidence="5">
    <location>
        <begin position="303"/>
        <end position="326"/>
    </location>
</feature>
<keyword evidence="3 5" id="KW-1133">Transmembrane helix</keyword>
<evidence type="ECO:0000256" key="5">
    <source>
        <dbReference type="SAM" id="Phobius"/>
    </source>
</evidence>
<feature type="transmembrane region" description="Helical" evidence="5">
    <location>
        <begin position="59"/>
        <end position="79"/>
    </location>
</feature>
<keyword evidence="4 5" id="KW-0472">Membrane</keyword>
<dbReference type="GO" id="GO:1902600">
    <property type="term" value="P:proton transmembrane transport"/>
    <property type="evidence" value="ECO:0007669"/>
    <property type="project" value="InterPro"/>
</dbReference>
<evidence type="ECO:0000259" key="6">
    <source>
        <dbReference type="Pfam" id="PF00999"/>
    </source>
</evidence>
<dbReference type="RefSeq" id="WP_083050000.1">
    <property type="nucleotide sequence ID" value="NZ_CAXXQO010000003.1"/>
</dbReference>
<dbReference type="GO" id="GO:0016020">
    <property type="term" value="C:membrane"/>
    <property type="evidence" value="ECO:0007669"/>
    <property type="project" value="UniProtKB-SubCell"/>
</dbReference>
<keyword evidence="2 5" id="KW-0812">Transmembrane</keyword>
<evidence type="ECO:0000313" key="7">
    <source>
        <dbReference type="EMBL" id="ORC35671.1"/>
    </source>
</evidence>
<evidence type="ECO:0000313" key="8">
    <source>
        <dbReference type="Proteomes" id="UP000192343"/>
    </source>
</evidence>
<feature type="transmembrane region" description="Helical" evidence="5">
    <location>
        <begin position="6"/>
        <end position="22"/>
    </location>
</feature>
<dbReference type="STRING" id="1963862.B4O97_08485"/>
<feature type="transmembrane region" description="Helical" evidence="5">
    <location>
        <begin position="369"/>
        <end position="390"/>
    </location>
</feature>
<feature type="transmembrane region" description="Helical" evidence="5">
    <location>
        <begin position="279"/>
        <end position="297"/>
    </location>
</feature>
<sequence length="414" mass="43761">MDNLQLPILVVAGIIAYLSLYAGKLANRIKLPSLIGFMFVGVFLGPSLAGLLSSEIQDSMQFITKIALGFVALSIGMELHIRELRRQGPGIMLVILTESFGAFLVVGLAVFLLTGDPALALIFGGIAPASAPAGTVAIIQEYRARGPLTKALYTVVGFDDGLGIIIFGFAFAVAKAIISSRTGLETMTLSAAVISPLREIGLSILVGLVMVLVYTLLSRPLDSARDRFILTIATVLFTTGLCEYFHLSEILTNMIVGMAFTNTQPTKTTREIDESLRGIMPLLFLFFFTLAGANLHVGALPSLGLLGLVYIAARTAGLMGGAWFGTTIGRMEENLRKYLGMGILSQAGVAIGLSLVVKQDLSEMGGPGVQLGAMVITSITATCIFFEIIGPILTKIGLTKAGEISLPDSGEQVP</sequence>
<proteinExistence type="predicted"/>
<reference evidence="7 8" key="1">
    <citation type="submission" date="2017-03" db="EMBL/GenBank/DDBJ databases">
        <title>Draft Genome sequence of Marispirochaeta sp. strain JC444.</title>
        <authorList>
            <person name="Shivani Y."/>
            <person name="Subhash Y."/>
            <person name="Sasikala C."/>
            <person name="Ramana C."/>
        </authorList>
    </citation>
    <scope>NUCLEOTIDE SEQUENCE [LARGE SCALE GENOMIC DNA]</scope>
    <source>
        <strain evidence="7 8">JC444</strain>
    </source>
</reference>
<dbReference type="PANTHER" id="PTHR43021:SF2">
    <property type="entry name" value="CATION_H+ EXCHANGER DOMAIN-CONTAINING PROTEIN"/>
    <property type="match status" value="1"/>
</dbReference>
<comment type="subcellular location">
    <subcellularLocation>
        <location evidence="1">Membrane</location>
        <topology evidence="1">Multi-pass membrane protein</topology>
    </subcellularLocation>
</comment>
<gene>
    <name evidence="7" type="ORF">B4O97_08485</name>
</gene>
<comment type="caution">
    <text evidence="7">The sequence shown here is derived from an EMBL/GenBank/DDBJ whole genome shotgun (WGS) entry which is preliminary data.</text>
</comment>